<reference evidence="8 9" key="1">
    <citation type="submission" date="2019-06" db="EMBL/GenBank/DDBJ databases">
        <title>Sequencing the genomes of 1000 actinobacteria strains.</title>
        <authorList>
            <person name="Klenk H.-P."/>
        </authorList>
    </citation>
    <scope>NUCLEOTIDE SEQUENCE [LARGE SCALE GENOMIC DNA]</scope>
    <source>
        <strain evidence="8 9">DSM 20427</strain>
    </source>
</reference>
<dbReference type="GO" id="GO:0006282">
    <property type="term" value="P:regulation of DNA repair"/>
    <property type="evidence" value="ECO:0007669"/>
    <property type="project" value="UniProtKB-UniRule"/>
</dbReference>
<comment type="caution">
    <text evidence="8">The sequence shown here is derived from an EMBL/GenBank/DDBJ whole genome shotgun (WGS) entry which is preliminary data.</text>
</comment>
<sequence>MSDGDDRLAPVIPLFGGAAPAAPAERGVAGRGAGPAHRGDADVVNAGGVDAALAPDGDERAAAWHPTWTAQVADLGGQDDEPEGDSADESAAAGEAALLRKLRTRSLSVREARGVLREREVDEASSDEIVERFVGLGYLDDAKLAEQLVHTAVDRKGQGRRAVSQTLSQRGIPREVVDAVLAELPDDEFERALDFARQKARSMRDLDREVALRRLSGQLARRGYGGGALAAARQALDEASRPQPRGVRFDG</sequence>
<comment type="subcellular location">
    <subcellularLocation>
        <location evidence="1 5">Cytoplasm</location>
    </subcellularLocation>
</comment>
<evidence type="ECO:0000256" key="3">
    <source>
        <dbReference type="ARBA" id="ARBA00018111"/>
    </source>
</evidence>
<dbReference type="HAMAP" id="MF_01114">
    <property type="entry name" value="RecX"/>
    <property type="match status" value="1"/>
</dbReference>
<dbReference type="PANTHER" id="PTHR33602">
    <property type="entry name" value="REGULATORY PROTEIN RECX FAMILY PROTEIN"/>
    <property type="match status" value="1"/>
</dbReference>
<evidence type="ECO:0000313" key="9">
    <source>
        <dbReference type="Proteomes" id="UP000319804"/>
    </source>
</evidence>
<proteinExistence type="inferred from homology"/>
<keyword evidence="4 5" id="KW-0963">Cytoplasm</keyword>
<comment type="similarity">
    <text evidence="2 5">Belongs to the RecX family.</text>
</comment>
<gene>
    <name evidence="5" type="primary">recX</name>
    <name evidence="8" type="ORF">FHX68_0029</name>
</gene>
<evidence type="ECO:0000256" key="1">
    <source>
        <dbReference type="ARBA" id="ARBA00004496"/>
    </source>
</evidence>
<name>A0A4Y3ULS0_9MICO</name>
<evidence type="ECO:0000256" key="6">
    <source>
        <dbReference type="SAM" id="MobiDB-lite"/>
    </source>
</evidence>
<dbReference type="AlphaFoldDB" id="A0A4Y3ULS0"/>
<protein>
    <recommendedName>
        <fullName evidence="3 5">Regulatory protein RecX</fullName>
    </recommendedName>
</protein>
<dbReference type="InterPro" id="IPR003783">
    <property type="entry name" value="Regulatory_RecX"/>
</dbReference>
<keyword evidence="9" id="KW-1185">Reference proteome</keyword>
<feature type="region of interest" description="Disordered" evidence="6">
    <location>
        <begin position="1"/>
        <end position="42"/>
    </location>
</feature>
<dbReference type="OrthoDB" id="5244465at2"/>
<organism evidence="8 9">
    <name type="scientific">Microbacterium lacticum</name>
    <dbReference type="NCBI Taxonomy" id="33885"/>
    <lineage>
        <taxon>Bacteria</taxon>
        <taxon>Bacillati</taxon>
        <taxon>Actinomycetota</taxon>
        <taxon>Actinomycetes</taxon>
        <taxon>Micrococcales</taxon>
        <taxon>Microbacteriaceae</taxon>
        <taxon>Microbacterium</taxon>
    </lineage>
</organism>
<dbReference type="EMBL" id="VFPS01000001">
    <property type="protein sequence ID" value="TQM99964.1"/>
    <property type="molecule type" value="Genomic_DNA"/>
</dbReference>
<feature type="compositionally biased region" description="Low complexity" evidence="6">
    <location>
        <begin position="16"/>
        <end position="27"/>
    </location>
</feature>
<dbReference type="InterPro" id="IPR053924">
    <property type="entry name" value="RecX_HTH_2nd"/>
</dbReference>
<dbReference type="PANTHER" id="PTHR33602:SF1">
    <property type="entry name" value="REGULATORY PROTEIN RECX FAMILY PROTEIN"/>
    <property type="match status" value="1"/>
</dbReference>
<evidence type="ECO:0000256" key="5">
    <source>
        <dbReference type="HAMAP-Rule" id="MF_01114"/>
    </source>
</evidence>
<evidence type="ECO:0000256" key="2">
    <source>
        <dbReference type="ARBA" id="ARBA00009695"/>
    </source>
</evidence>
<dbReference type="RefSeq" id="WP_141379892.1">
    <property type="nucleotide sequence ID" value="NZ_BJNA01000011.1"/>
</dbReference>
<dbReference type="Gene3D" id="1.10.10.10">
    <property type="entry name" value="Winged helix-like DNA-binding domain superfamily/Winged helix DNA-binding domain"/>
    <property type="match status" value="1"/>
</dbReference>
<evidence type="ECO:0000259" key="7">
    <source>
        <dbReference type="Pfam" id="PF02631"/>
    </source>
</evidence>
<comment type="function">
    <text evidence="5">Modulates RecA activity.</text>
</comment>
<evidence type="ECO:0000256" key="4">
    <source>
        <dbReference type="ARBA" id="ARBA00022490"/>
    </source>
</evidence>
<dbReference type="Proteomes" id="UP000319804">
    <property type="component" value="Unassembled WGS sequence"/>
</dbReference>
<evidence type="ECO:0000313" key="8">
    <source>
        <dbReference type="EMBL" id="TQM99964.1"/>
    </source>
</evidence>
<dbReference type="GO" id="GO:0005737">
    <property type="term" value="C:cytoplasm"/>
    <property type="evidence" value="ECO:0007669"/>
    <property type="project" value="UniProtKB-SubCell"/>
</dbReference>
<dbReference type="Pfam" id="PF02631">
    <property type="entry name" value="RecX_HTH2"/>
    <property type="match status" value="1"/>
</dbReference>
<dbReference type="InterPro" id="IPR036388">
    <property type="entry name" value="WH-like_DNA-bd_sf"/>
</dbReference>
<feature type="domain" description="RecX second three-helical" evidence="7">
    <location>
        <begin position="140"/>
        <end position="181"/>
    </location>
</feature>
<accession>A0A4Y3ULS0</accession>